<evidence type="ECO:0000313" key="1">
    <source>
        <dbReference type="EMBL" id="CAJ58968.1"/>
    </source>
</evidence>
<name>Q0RTX8_FRAAA</name>
<dbReference type="HOGENOM" id="CLU_3396641_0_0_11"/>
<protein>
    <submittedName>
        <fullName evidence="1">Uncharacterized protein</fullName>
    </submittedName>
</protein>
<dbReference type="EMBL" id="CT573213">
    <property type="protein sequence ID" value="CAJ58968.1"/>
    <property type="molecule type" value="Genomic_DNA"/>
</dbReference>
<dbReference type="AlphaFoldDB" id="Q0RTX8"/>
<dbReference type="Proteomes" id="UP000000657">
    <property type="component" value="Chromosome"/>
</dbReference>
<accession>Q0RTX8</accession>
<reference evidence="1 2" key="1">
    <citation type="journal article" date="2007" name="Genome Res.">
        <title>Genome characteristics of facultatively symbiotic Frankia sp. strains reflect host range and host plant biogeography.</title>
        <authorList>
            <person name="Normand P."/>
            <person name="Lapierre P."/>
            <person name="Tisa L.S."/>
            <person name="Gogarten J.P."/>
            <person name="Alloisio N."/>
            <person name="Bagnarol E."/>
            <person name="Bassi C.A."/>
            <person name="Berry A.M."/>
            <person name="Bickhart D.M."/>
            <person name="Choisne N."/>
            <person name="Couloux A."/>
            <person name="Cournoyer B."/>
            <person name="Cruveiller S."/>
            <person name="Daubin V."/>
            <person name="Demange N."/>
            <person name="Francino M.P."/>
            <person name="Goltsman E."/>
            <person name="Huang Y."/>
            <person name="Kopp O.R."/>
            <person name="Labarre L."/>
            <person name="Lapidus A."/>
            <person name="Lavire C."/>
            <person name="Marechal J."/>
            <person name="Martinez M."/>
            <person name="Mastronunzio J.E."/>
            <person name="Mullin B.C."/>
            <person name="Niemann J."/>
            <person name="Pujic P."/>
            <person name="Rawnsley T."/>
            <person name="Rouy Z."/>
            <person name="Schenowitz C."/>
            <person name="Sellstedt A."/>
            <person name="Tavares F."/>
            <person name="Tomkins J.P."/>
            <person name="Vallenet D."/>
            <person name="Valverde C."/>
            <person name="Wall L.G."/>
            <person name="Wang Y."/>
            <person name="Medigue C."/>
            <person name="Benson D.R."/>
        </authorList>
    </citation>
    <scope>NUCLEOTIDE SEQUENCE [LARGE SCALE GENOMIC DNA]</scope>
    <source>
        <strain evidence="2">DSM 45986 / CECT 9034 / ACN14a</strain>
    </source>
</reference>
<sequence>MSLSAVLFPSTPVPAGRVRLTGGVRLEAVFP</sequence>
<organism evidence="1 2">
    <name type="scientific">Frankia alni (strain DSM 45986 / CECT 9034 / ACN14a)</name>
    <dbReference type="NCBI Taxonomy" id="326424"/>
    <lineage>
        <taxon>Bacteria</taxon>
        <taxon>Bacillati</taxon>
        <taxon>Actinomycetota</taxon>
        <taxon>Actinomycetes</taxon>
        <taxon>Frankiales</taxon>
        <taxon>Frankiaceae</taxon>
        <taxon>Frankia</taxon>
    </lineage>
</organism>
<evidence type="ECO:0000313" key="2">
    <source>
        <dbReference type="Proteomes" id="UP000000657"/>
    </source>
</evidence>
<gene>
    <name evidence="1" type="ordered locus">FRAAL0291</name>
</gene>
<dbReference type="KEGG" id="fal:FRAAL0291"/>
<proteinExistence type="predicted"/>
<keyword evidence="2" id="KW-1185">Reference proteome</keyword>